<dbReference type="GO" id="GO:0047617">
    <property type="term" value="F:fatty acyl-CoA hydrolase activity"/>
    <property type="evidence" value="ECO:0007669"/>
    <property type="project" value="InterPro"/>
</dbReference>
<dbReference type="Pfam" id="PF03061">
    <property type="entry name" value="4HBT"/>
    <property type="match status" value="1"/>
</dbReference>
<sequence>MSLPTRADRFDRLDPESEARWSKFVKMNQELYVTLLGLVVEEVRLDYCRMRMPFSTRLNQAAGVVHGGAIAGLLDSVVVPVVGGPLPRDARFSTVDMHVQYLSALVEEDAVAEGWAVKRGRTTVFCESEVLGATSGKLIARSILTYNVSLPRS</sequence>
<comment type="similarity">
    <text evidence="1">Belongs to the thioesterase PaaI family.</text>
</comment>
<accession>A0A6J6CM41</accession>
<evidence type="ECO:0000313" key="4">
    <source>
        <dbReference type="EMBL" id="CAB4551173.1"/>
    </source>
</evidence>
<dbReference type="CDD" id="cd03443">
    <property type="entry name" value="PaaI_thioesterase"/>
    <property type="match status" value="1"/>
</dbReference>
<protein>
    <submittedName>
        <fullName evidence="4">Unannotated protein</fullName>
    </submittedName>
</protein>
<dbReference type="PANTHER" id="PTHR21660:SF1">
    <property type="entry name" value="ACYL-COENZYME A THIOESTERASE 13"/>
    <property type="match status" value="1"/>
</dbReference>
<evidence type="ECO:0000256" key="2">
    <source>
        <dbReference type="ARBA" id="ARBA00022801"/>
    </source>
</evidence>
<dbReference type="InterPro" id="IPR039298">
    <property type="entry name" value="ACOT13"/>
</dbReference>
<dbReference type="InterPro" id="IPR003736">
    <property type="entry name" value="PAAI_dom"/>
</dbReference>
<reference evidence="4" key="1">
    <citation type="submission" date="2020-05" db="EMBL/GenBank/DDBJ databases">
        <authorList>
            <person name="Chiriac C."/>
            <person name="Salcher M."/>
            <person name="Ghai R."/>
            <person name="Kavagutti S V."/>
        </authorList>
    </citation>
    <scope>NUCLEOTIDE SEQUENCE</scope>
</reference>
<dbReference type="SUPFAM" id="SSF54637">
    <property type="entry name" value="Thioesterase/thiol ester dehydrase-isomerase"/>
    <property type="match status" value="1"/>
</dbReference>
<proteinExistence type="inferred from homology"/>
<dbReference type="Gene3D" id="3.10.129.10">
    <property type="entry name" value="Hotdog Thioesterase"/>
    <property type="match status" value="1"/>
</dbReference>
<organism evidence="4">
    <name type="scientific">freshwater metagenome</name>
    <dbReference type="NCBI Taxonomy" id="449393"/>
    <lineage>
        <taxon>unclassified sequences</taxon>
        <taxon>metagenomes</taxon>
        <taxon>ecological metagenomes</taxon>
    </lineage>
</organism>
<gene>
    <name evidence="4" type="ORF">UFOPK1493_01071</name>
</gene>
<evidence type="ECO:0000256" key="1">
    <source>
        <dbReference type="ARBA" id="ARBA00008324"/>
    </source>
</evidence>
<evidence type="ECO:0000259" key="3">
    <source>
        <dbReference type="Pfam" id="PF03061"/>
    </source>
</evidence>
<dbReference type="NCBIfam" id="TIGR00369">
    <property type="entry name" value="unchar_dom_1"/>
    <property type="match status" value="1"/>
</dbReference>
<name>A0A6J6CM41_9ZZZZ</name>
<dbReference type="PANTHER" id="PTHR21660">
    <property type="entry name" value="THIOESTERASE SUPERFAMILY MEMBER-RELATED"/>
    <property type="match status" value="1"/>
</dbReference>
<feature type="domain" description="Thioesterase" evidence="3">
    <location>
        <begin position="63"/>
        <end position="131"/>
    </location>
</feature>
<dbReference type="InterPro" id="IPR029069">
    <property type="entry name" value="HotDog_dom_sf"/>
</dbReference>
<keyword evidence="2" id="KW-0378">Hydrolase</keyword>
<dbReference type="AlphaFoldDB" id="A0A6J6CM41"/>
<dbReference type="EMBL" id="CAEZSR010000028">
    <property type="protein sequence ID" value="CAB4551173.1"/>
    <property type="molecule type" value="Genomic_DNA"/>
</dbReference>
<dbReference type="InterPro" id="IPR006683">
    <property type="entry name" value="Thioestr_dom"/>
</dbReference>